<proteinExistence type="inferred from homology"/>
<organism evidence="5 6">
    <name type="scientific">SAR86 cluster bacterium</name>
    <dbReference type="NCBI Taxonomy" id="2030880"/>
    <lineage>
        <taxon>Bacteria</taxon>
        <taxon>Pseudomonadati</taxon>
        <taxon>Pseudomonadota</taxon>
        <taxon>Gammaproteobacteria</taxon>
        <taxon>SAR86 cluster</taxon>
    </lineage>
</organism>
<keyword evidence="1" id="KW-0131">Cell cycle</keyword>
<comment type="caution">
    <text evidence="5">The sequence shown here is derived from an EMBL/GenBank/DDBJ whole genome shotgun (WGS) entry which is preliminary data.</text>
</comment>
<evidence type="ECO:0000256" key="2">
    <source>
        <dbReference type="RuleBase" id="RU003613"/>
    </source>
</evidence>
<feature type="domain" description="ZipA C-terminal FtsZ-binding" evidence="4">
    <location>
        <begin position="69"/>
        <end position="185"/>
    </location>
</feature>
<dbReference type="Gene3D" id="3.30.1400.10">
    <property type="entry name" value="ZipA, C-terminal FtsZ-binding domain"/>
    <property type="match status" value="1"/>
</dbReference>
<name>A0A520MSD4_9GAMM</name>
<protein>
    <recommendedName>
        <fullName evidence="1">Cell division protein ZipA</fullName>
    </recommendedName>
</protein>
<keyword evidence="2 3" id="KW-0812">Transmembrane</keyword>
<dbReference type="InterPro" id="IPR007449">
    <property type="entry name" value="ZipA_FtsZ-bd_C"/>
</dbReference>
<gene>
    <name evidence="5" type="ORF">EVA94_02985</name>
</gene>
<dbReference type="AlphaFoldDB" id="A0A520MSD4"/>
<keyword evidence="2" id="KW-1003">Cell membrane</keyword>
<evidence type="ECO:0000313" key="6">
    <source>
        <dbReference type="Proteomes" id="UP000315498"/>
    </source>
</evidence>
<sequence>MSTNSEIYLIGFAIVIFLSIVFLFIRKISNAGKLKVKIESVPESFDEEMSNKNQQSFQFEANEDKDQELVILNLISVDRSLFDIDQLFGFLSNYGGKITNKFFLFCDENSKEKFRVINALNPGTFDEDTKTFAIAIVSDINSVEDPLNTVKKMIEFSVSFAEKFHATLCDQERTPITKQMILHIETKAQDVARIKQLKNS</sequence>
<reference evidence="5 6" key="1">
    <citation type="submission" date="2019-02" db="EMBL/GenBank/DDBJ databases">
        <title>Prokaryotic population dynamics and viral predation in marine succession experiment using metagenomics: the confinement effect.</title>
        <authorList>
            <person name="Haro-Moreno J.M."/>
            <person name="Rodriguez-Valera F."/>
            <person name="Lopez-Perez M."/>
        </authorList>
    </citation>
    <scope>NUCLEOTIDE SEQUENCE [LARGE SCALE GENOMIC DNA]</scope>
    <source>
        <strain evidence="5">MED-G161</strain>
    </source>
</reference>
<comment type="similarity">
    <text evidence="1">Belongs to the ZipA family.</text>
</comment>
<dbReference type="SUPFAM" id="SSF64383">
    <property type="entry name" value="Cell-division protein ZipA, C-terminal domain"/>
    <property type="match status" value="1"/>
</dbReference>
<keyword evidence="2 3" id="KW-0472">Membrane</keyword>
<accession>A0A520MSD4</accession>
<evidence type="ECO:0000256" key="1">
    <source>
        <dbReference type="RuleBase" id="RU003612"/>
    </source>
</evidence>
<dbReference type="InterPro" id="IPR036765">
    <property type="entry name" value="ZipA_FtsZ-bd_C_sf"/>
</dbReference>
<dbReference type="GO" id="GO:0090529">
    <property type="term" value="P:cell septum assembly"/>
    <property type="evidence" value="ECO:0007669"/>
    <property type="project" value="InterPro"/>
</dbReference>
<evidence type="ECO:0000256" key="3">
    <source>
        <dbReference type="SAM" id="Phobius"/>
    </source>
</evidence>
<dbReference type="EMBL" id="SHBG01000026">
    <property type="protein sequence ID" value="RZO24130.1"/>
    <property type="molecule type" value="Genomic_DNA"/>
</dbReference>
<dbReference type="Proteomes" id="UP000315498">
    <property type="component" value="Unassembled WGS sequence"/>
</dbReference>
<keyword evidence="3" id="KW-1133">Transmembrane helix</keyword>
<dbReference type="GO" id="GO:0005886">
    <property type="term" value="C:plasma membrane"/>
    <property type="evidence" value="ECO:0007669"/>
    <property type="project" value="UniProtKB-SubCell"/>
</dbReference>
<comment type="subcellular location">
    <subcellularLocation>
        <location evidence="2">Cell inner membrane</location>
        <topology evidence="2">Single-pass type I membrane protein</topology>
    </subcellularLocation>
</comment>
<dbReference type="Pfam" id="PF04354">
    <property type="entry name" value="ZipA_C"/>
    <property type="match status" value="1"/>
</dbReference>
<evidence type="ECO:0000313" key="5">
    <source>
        <dbReference type="EMBL" id="RZO24130.1"/>
    </source>
</evidence>
<comment type="function">
    <text evidence="1">Essential cell division protein that stabilizes the FtsZ protofilaments by cross-linking them and that serves as a cytoplasmic membrane anchor for the Z ring. Also required for the recruitment to the septal ring of downstream cell division proteins.</text>
</comment>
<evidence type="ECO:0000259" key="4">
    <source>
        <dbReference type="Pfam" id="PF04354"/>
    </source>
</evidence>
<keyword evidence="1 5" id="KW-0132">Cell division</keyword>
<feature type="transmembrane region" description="Helical" evidence="3">
    <location>
        <begin position="6"/>
        <end position="25"/>
    </location>
</feature>
<keyword evidence="2" id="KW-0997">Cell inner membrane</keyword>